<dbReference type="SUPFAM" id="SSF52833">
    <property type="entry name" value="Thioredoxin-like"/>
    <property type="match status" value="1"/>
</dbReference>
<evidence type="ECO:0000313" key="1">
    <source>
        <dbReference type="EMBL" id="BDD86989.1"/>
    </source>
</evidence>
<name>A0ABM7W7X9_9BACT</name>
<dbReference type="Gene3D" id="3.40.30.10">
    <property type="entry name" value="Glutaredoxin"/>
    <property type="match status" value="1"/>
</dbReference>
<keyword evidence="2" id="KW-1185">Reference proteome</keyword>
<sequence>MWQQREELEQRGIEVVAVTFEPPPQAQIFLGKTEADWPLLVDPQRRLYRAYGLQKAGFWDIWGPRTWLVYLRELLRGKVPTPSEGDIWQRGGDLLIDADGIIRFHFVGAGPADRPPLQDIIAAYERSIR</sequence>
<dbReference type="NCBIfam" id="NF040769">
    <property type="entry name" value="SelL_rel_redox"/>
    <property type="match status" value="1"/>
</dbReference>
<evidence type="ECO:0000313" key="2">
    <source>
        <dbReference type="Proteomes" id="UP000830055"/>
    </source>
</evidence>
<organism evidence="1 2">
    <name type="scientific">Desulfofustis limnaeus</name>
    <dbReference type="NCBI Taxonomy" id="2740163"/>
    <lineage>
        <taxon>Bacteria</taxon>
        <taxon>Pseudomonadati</taxon>
        <taxon>Thermodesulfobacteriota</taxon>
        <taxon>Desulfobulbia</taxon>
        <taxon>Desulfobulbales</taxon>
        <taxon>Desulfocapsaceae</taxon>
        <taxon>Desulfofustis</taxon>
    </lineage>
</organism>
<dbReference type="Proteomes" id="UP000830055">
    <property type="component" value="Chromosome"/>
</dbReference>
<gene>
    <name evidence="1" type="ORF">DPPLL_13540</name>
</gene>
<dbReference type="InterPro" id="IPR032801">
    <property type="entry name" value="PXL2A/B/C"/>
</dbReference>
<dbReference type="Pfam" id="PF13911">
    <property type="entry name" value="AhpC-TSA_2"/>
    <property type="match status" value="1"/>
</dbReference>
<protein>
    <recommendedName>
        <fullName evidence="3">Redoxin domain-containing protein</fullName>
    </recommendedName>
</protein>
<proteinExistence type="predicted"/>
<accession>A0ABM7W7X9</accession>
<dbReference type="InterPro" id="IPR036249">
    <property type="entry name" value="Thioredoxin-like_sf"/>
</dbReference>
<reference evidence="1 2" key="1">
    <citation type="submission" date="2022-01" db="EMBL/GenBank/DDBJ databases">
        <title>Desulfofustis limnae sp. nov., a novel mesophilic sulfate-reducing bacterium isolated from marsh soil.</title>
        <authorList>
            <person name="Watanabe M."/>
            <person name="Takahashi A."/>
            <person name="Kojima H."/>
            <person name="Fukui M."/>
        </authorList>
    </citation>
    <scope>NUCLEOTIDE SEQUENCE [LARGE SCALE GENOMIC DNA]</scope>
    <source>
        <strain evidence="1 2">PPLL</strain>
    </source>
</reference>
<dbReference type="EMBL" id="AP025516">
    <property type="protein sequence ID" value="BDD86989.1"/>
    <property type="molecule type" value="Genomic_DNA"/>
</dbReference>
<evidence type="ECO:0008006" key="3">
    <source>
        <dbReference type="Google" id="ProtNLM"/>
    </source>
</evidence>